<keyword evidence="9" id="KW-0472">Membrane</keyword>
<dbReference type="SUPFAM" id="SSF55874">
    <property type="entry name" value="ATPase domain of HSP90 chaperone/DNA topoisomerase II/histidine kinase"/>
    <property type="match status" value="1"/>
</dbReference>
<feature type="transmembrane region" description="Helical" evidence="9">
    <location>
        <begin position="120"/>
        <end position="138"/>
    </location>
</feature>
<evidence type="ECO:0000256" key="9">
    <source>
        <dbReference type="SAM" id="Phobius"/>
    </source>
</evidence>
<dbReference type="EC" id="2.7.13.3" evidence="2"/>
<dbReference type="GO" id="GO:0005524">
    <property type="term" value="F:ATP binding"/>
    <property type="evidence" value="ECO:0007669"/>
    <property type="project" value="UniProtKB-KW"/>
</dbReference>
<dbReference type="Pfam" id="PF07730">
    <property type="entry name" value="HisKA_3"/>
    <property type="match status" value="1"/>
</dbReference>
<dbReference type="GO" id="GO:0000155">
    <property type="term" value="F:phosphorelay sensor kinase activity"/>
    <property type="evidence" value="ECO:0007669"/>
    <property type="project" value="InterPro"/>
</dbReference>
<evidence type="ECO:0000256" key="3">
    <source>
        <dbReference type="ARBA" id="ARBA00022553"/>
    </source>
</evidence>
<dbReference type="EMBL" id="FNTX01000002">
    <property type="protein sequence ID" value="SEE86032.1"/>
    <property type="molecule type" value="Genomic_DNA"/>
</dbReference>
<evidence type="ECO:0000313" key="11">
    <source>
        <dbReference type="EMBL" id="SEE86032.1"/>
    </source>
</evidence>
<dbReference type="InterPro" id="IPR036890">
    <property type="entry name" value="HATPase_C_sf"/>
</dbReference>
<dbReference type="Proteomes" id="UP000199220">
    <property type="component" value="Unassembled WGS sequence"/>
</dbReference>
<sequence>MDGWVETWRRHLRGTPLRRAVTDAAAVAAVGLIALSIGLGPVLSNAPVSGAPGWWHVPPLALGCLVMLGKSRHPVVMLALGALIFTADLAIGGSLGVMLVLIDLLYTLALVGSERALRRLFTVTAMVIAGATVLTWALALDLRVGLFVGLQAFAVLATPIWWGTSVRRQAQLAALASARADDQARLAQLQQEEALRDERERMARDLHDAIAGNLSAIALHTEAALVRTGADPPTRRALEATRASSLSALSEMRTMIRLLRGGEPERAATRISDAQTVRDLVAAHHGTLRCADLPELPTAVDQTAFRLLQESLTNATKHGDQPPEIRVSTTDAHLNLEVRNAVSTAGRAERTGSGLGLDIMTERAHAVGGICTAGLDGGTWTVRARLPLTQEAP</sequence>
<evidence type="ECO:0000256" key="4">
    <source>
        <dbReference type="ARBA" id="ARBA00022679"/>
    </source>
</evidence>
<gene>
    <name evidence="11" type="ORF">SAMN04488554_3237</name>
</gene>
<dbReference type="AlphaFoldDB" id="A0A1H5M9S1"/>
<dbReference type="PANTHER" id="PTHR24421">
    <property type="entry name" value="NITRATE/NITRITE SENSOR PROTEIN NARX-RELATED"/>
    <property type="match status" value="1"/>
</dbReference>
<dbReference type="CDD" id="cd16917">
    <property type="entry name" value="HATPase_UhpB-NarQ-NarX-like"/>
    <property type="match status" value="1"/>
</dbReference>
<name>A0A1H5M9S1_9MICO</name>
<evidence type="ECO:0000256" key="6">
    <source>
        <dbReference type="ARBA" id="ARBA00022777"/>
    </source>
</evidence>
<proteinExistence type="predicted"/>
<accession>A0A1H5M9S1</accession>
<feature type="domain" description="Signal transduction histidine kinase subgroup 3 dimerisation and phosphoacceptor" evidence="10">
    <location>
        <begin position="198"/>
        <end position="261"/>
    </location>
</feature>
<keyword evidence="4" id="KW-0808">Transferase</keyword>
<reference evidence="12" key="1">
    <citation type="submission" date="2016-10" db="EMBL/GenBank/DDBJ databases">
        <authorList>
            <person name="Varghese N."/>
            <person name="Submissions S."/>
        </authorList>
    </citation>
    <scope>NUCLEOTIDE SEQUENCE [LARGE SCALE GENOMIC DNA]</scope>
    <source>
        <strain evidence="12">DSM 21368</strain>
    </source>
</reference>
<keyword evidence="12" id="KW-1185">Reference proteome</keyword>
<dbReference type="STRING" id="648782.SAMN04488554_3237"/>
<keyword evidence="5" id="KW-0547">Nucleotide-binding</keyword>
<protein>
    <recommendedName>
        <fullName evidence="2">histidine kinase</fullName>
        <ecNumber evidence="2">2.7.13.3</ecNumber>
    </recommendedName>
</protein>
<keyword evidence="9" id="KW-1133">Transmembrane helix</keyword>
<dbReference type="GO" id="GO:0016020">
    <property type="term" value="C:membrane"/>
    <property type="evidence" value="ECO:0007669"/>
    <property type="project" value="InterPro"/>
</dbReference>
<dbReference type="OrthoDB" id="227596at2"/>
<evidence type="ECO:0000256" key="7">
    <source>
        <dbReference type="ARBA" id="ARBA00022840"/>
    </source>
</evidence>
<dbReference type="InterPro" id="IPR011712">
    <property type="entry name" value="Sig_transdc_His_kin_sub3_dim/P"/>
</dbReference>
<organism evidence="11 12">
    <name type="scientific">Ruania alba</name>
    <dbReference type="NCBI Taxonomy" id="648782"/>
    <lineage>
        <taxon>Bacteria</taxon>
        <taxon>Bacillati</taxon>
        <taxon>Actinomycetota</taxon>
        <taxon>Actinomycetes</taxon>
        <taxon>Micrococcales</taxon>
        <taxon>Ruaniaceae</taxon>
        <taxon>Ruania</taxon>
    </lineage>
</organism>
<feature type="transmembrane region" description="Helical" evidence="9">
    <location>
        <begin position="144"/>
        <end position="162"/>
    </location>
</feature>
<evidence type="ECO:0000256" key="8">
    <source>
        <dbReference type="ARBA" id="ARBA00023012"/>
    </source>
</evidence>
<evidence type="ECO:0000256" key="2">
    <source>
        <dbReference type="ARBA" id="ARBA00012438"/>
    </source>
</evidence>
<evidence type="ECO:0000259" key="10">
    <source>
        <dbReference type="Pfam" id="PF07730"/>
    </source>
</evidence>
<feature type="transmembrane region" description="Helical" evidence="9">
    <location>
        <begin position="75"/>
        <end position="108"/>
    </location>
</feature>
<evidence type="ECO:0000313" key="12">
    <source>
        <dbReference type="Proteomes" id="UP000199220"/>
    </source>
</evidence>
<dbReference type="Gene3D" id="3.30.565.10">
    <property type="entry name" value="Histidine kinase-like ATPase, C-terminal domain"/>
    <property type="match status" value="1"/>
</dbReference>
<keyword evidence="9" id="KW-0812">Transmembrane</keyword>
<feature type="transmembrane region" description="Helical" evidence="9">
    <location>
        <begin position="20"/>
        <end position="43"/>
    </location>
</feature>
<keyword evidence="6 11" id="KW-0418">Kinase</keyword>
<keyword evidence="8" id="KW-0902">Two-component regulatory system</keyword>
<dbReference type="Gene3D" id="1.20.5.1930">
    <property type="match status" value="1"/>
</dbReference>
<evidence type="ECO:0000256" key="1">
    <source>
        <dbReference type="ARBA" id="ARBA00000085"/>
    </source>
</evidence>
<evidence type="ECO:0000256" key="5">
    <source>
        <dbReference type="ARBA" id="ARBA00022741"/>
    </source>
</evidence>
<dbReference type="GO" id="GO:0046983">
    <property type="term" value="F:protein dimerization activity"/>
    <property type="evidence" value="ECO:0007669"/>
    <property type="project" value="InterPro"/>
</dbReference>
<dbReference type="RefSeq" id="WP_089774065.1">
    <property type="nucleotide sequence ID" value="NZ_FNTX01000002.1"/>
</dbReference>
<dbReference type="InterPro" id="IPR050482">
    <property type="entry name" value="Sensor_HK_TwoCompSys"/>
</dbReference>
<keyword evidence="3" id="KW-0597">Phosphoprotein</keyword>
<keyword evidence="7" id="KW-0067">ATP-binding</keyword>
<dbReference type="PANTHER" id="PTHR24421:SF10">
    <property type="entry name" value="NITRATE_NITRITE SENSOR PROTEIN NARQ"/>
    <property type="match status" value="1"/>
</dbReference>
<comment type="catalytic activity">
    <reaction evidence="1">
        <text>ATP + protein L-histidine = ADP + protein N-phospho-L-histidine.</text>
        <dbReference type="EC" id="2.7.13.3"/>
    </reaction>
</comment>